<dbReference type="KEGG" id="vg:40078716"/>
<dbReference type="EMBL" id="KU160659">
    <property type="protein sequence ID" value="ALY09830.1"/>
    <property type="molecule type" value="Genomic_DNA"/>
</dbReference>
<proteinExistence type="predicted"/>
<dbReference type="RefSeq" id="YP_009602851.1">
    <property type="nucleotide sequence ID" value="NC_041944.1"/>
</dbReference>
<dbReference type="OrthoDB" id="7919at10239"/>
<evidence type="ECO:0000313" key="2">
    <source>
        <dbReference type="EMBL" id="ALY09830.1"/>
    </source>
</evidence>
<gene>
    <name evidence="2" type="primary">49</name>
    <name evidence="2" type="ORF">PREAMBLE_49</name>
</gene>
<dbReference type="GeneID" id="40078716"/>
<protein>
    <recommendedName>
        <fullName evidence="1">dATP/dGTP diphosphohydrolase N-terminal domain-containing protein</fullName>
    </recommendedName>
</protein>
<evidence type="ECO:0000313" key="3">
    <source>
        <dbReference type="Proteomes" id="UP000222441"/>
    </source>
</evidence>
<reference evidence="2 3" key="1">
    <citation type="submission" date="2015-11" db="EMBL/GenBank/DDBJ databases">
        <authorList>
            <person name="Chudoff D."/>
            <person name="Dunbar D."/>
            <person name="Jacobs-Sera D."/>
            <person name="Guerrero C.A."/>
            <person name="Bowman C.A."/>
            <person name="Russell D.A."/>
            <person name="Pope W.H."/>
            <person name="Hatfull G.F."/>
        </authorList>
    </citation>
    <scope>NUCLEOTIDE SEQUENCE [LARGE SCALE GENOMIC DNA]</scope>
</reference>
<dbReference type="Proteomes" id="UP000222441">
    <property type="component" value="Segment"/>
</dbReference>
<organism evidence="2 3">
    <name type="scientific">Arthrobacter phage Preamble</name>
    <dbReference type="NCBI Taxonomy" id="1772310"/>
    <lineage>
        <taxon>Viruses</taxon>
        <taxon>Duplodnaviria</taxon>
        <taxon>Heunggongvirae</taxon>
        <taxon>Uroviricota</taxon>
        <taxon>Caudoviricetes</taxon>
        <taxon>Korravirus</taxon>
        <taxon>Korravirus preamble</taxon>
    </lineage>
</organism>
<name>A0A0U4IGG1_9CAUD</name>
<sequence length="243" mass="26723">MGGNIMDSMHNLNCASLIPAPAPGEPRLACTCKKPKPVEYVINHALNCASLIPTHLYDPEESNPCSCGAEEHEQRAQELNKRGIPLEQVGELEETEQGLSGLFKLHGVELSAEALASVKANMDREKILTMSAGEVRSVSSTGAEKGVKEARFDLLPVGPLTELAVHFGRGAQKYEPHNYRKGYEYSKGYAALQRHANAWWAGEDLDPEMQTSHLAAVAFHALALLEFSTTHPEMDDRYRVEEV</sequence>
<feature type="domain" description="dATP/dGTP diphosphohydrolase N-terminal" evidence="1">
    <location>
        <begin position="140"/>
        <end position="237"/>
    </location>
</feature>
<dbReference type="InterPro" id="IPR044038">
    <property type="entry name" value="dATP/dGTP_diPOhydrolase_N"/>
</dbReference>
<accession>A0A0U4IGG1</accession>
<keyword evidence="3" id="KW-1185">Reference proteome</keyword>
<dbReference type="Pfam" id="PF18909">
    <property type="entry name" value="dGTP_diPhyd_N"/>
    <property type="match status" value="1"/>
</dbReference>
<evidence type="ECO:0000259" key="1">
    <source>
        <dbReference type="Pfam" id="PF18909"/>
    </source>
</evidence>